<name>A0A0F7ZZI5_9HYPO</name>
<evidence type="ECO:0000256" key="1">
    <source>
        <dbReference type="SAM" id="MobiDB-lite"/>
    </source>
</evidence>
<feature type="compositionally biased region" description="Basic and acidic residues" evidence="1">
    <location>
        <begin position="36"/>
        <end position="50"/>
    </location>
</feature>
<organism evidence="3 4">
    <name type="scientific">Hirsutella minnesotensis 3608</name>
    <dbReference type="NCBI Taxonomy" id="1043627"/>
    <lineage>
        <taxon>Eukaryota</taxon>
        <taxon>Fungi</taxon>
        <taxon>Dikarya</taxon>
        <taxon>Ascomycota</taxon>
        <taxon>Pezizomycotina</taxon>
        <taxon>Sordariomycetes</taxon>
        <taxon>Hypocreomycetidae</taxon>
        <taxon>Hypocreales</taxon>
        <taxon>Ophiocordycipitaceae</taxon>
        <taxon>Hirsutella</taxon>
    </lineage>
</organism>
<dbReference type="PANTHER" id="PTHR42080">
    <property type="entry name" value="SRR1 DOMAIN-CONTAINING PROTEIN"/>
    <property type="match status" value="1"/>
</dbReference>
<dbReference type="Pfam" id="PF07985">
    <property type="entry name" value="SRR1"/>
    <property type="match status" value="1"/>
</dbReference>
<keyword evidence="4" id="KW-1185">Reference proteome</keyword>
<feature type="compositionally biased region" description="Basic residues" evidence="1">
    <location>
        <begin position="20"/>
        <end position="29"/>
    </location>
</feature>
<dbReference type="InterPro" id="IPR012942">
    <property type="entry name" value="SRR1-like"/>
</dbReference>
<dbReference type="PANTHER" id="PTHR42080:SF1">
    <property type="entry name" value="SRR1-LIKE DOMAIN-CONTAINING PROTEIN"/>
    <property type="match status" value="1"/>
</dbReference>
<evidence type="ECO:0000313" key="4">
    <source>
        <dbReference type="Proteomes" id="UP000054481"/>
    </source>
</evidence>
<gene>
    <name evidence="3" type="ORF">HIM_06288</name>
</gene>
<dbReference type="EMBL" id="KQ030527">
    <property type="protein sequence ID" value="KJZ74282.1"/>
    <property type="molecule type" value="Genomic_DNA"/>
</dbReference>
<dbReference type="AlphaFoldDB" id="A0A0F7ZZI5"/>
<feature type="region of interest" description="Disordered" evidence="1">
    <location>
        <begin position="268"/>
        <end position="292"/>
    </location>
</feature>
<protein>
    <recommendedName>
        <fullName evidence="2">SRR1-like domain-containing protein</fullName>
    </recommendedName>
</protein>
<evidence type="ECO:0000259" key="2">
    <source>
        <dbReference type="Pfam" id="PF07985"/>
    </source>
</evidence>
<dbReference type="Proteomes" id="UP000054481">
    <property type="component" value="Unassembled WGS sequence"/>
</dbReference>
<feature type="domain" description="SRR1-like" evidence="2">
    <location>
        <begin position="87"/>
        <end position="257"/>
    </location>
</feature>
<dbReference type="OrthoDB" id="5318346at2759"/>
<proteinExistence type="predicted"/>
<accession>A0A0F7ZZI5</accession>
<reference evidence="3 4" key="1">
    <citation type="journal article" date="2014" name="Genome Biol. Evol.">
        <title>Comparative genomics and transcriptomics analyses reveal divergent lifestyle features of nematode endoparasitic fungus Hirsutella minnesotensis.</title>
        <authorList>
            <person name="Lai Y."/>
            <person name="Liu K."/>
            <person name="Zhang X."/>
            <person name="Zhang X."/>
            <person name="Li K."/>
            <person name="Wang N."/>
            <person name="Shu C."/>
            <person name="Wu Y."/>
            <person name="Wang C."/>
            <person name="Bushley K.E."/>
            <person name="Xiang M."/>
            <person name="Liu X."/>
        </authorList>
    </citation>
    <scope>NUCLEOTIDE SEQUENCE [LARGE SCALE GENOMIC DNA]</scope>
    <source>
        <strain evidence="3 4">3608</strain>
    </source>
</reference>
<evidence type="ECO:0000313" key="3">
    <source>
        <dbReference type="EMBL" id="KJZ74282.1"/>
    </source>
</evidence>
<feature type="region of interest" description="Disordered" evidence="1">
    <location>
        <begin position="1"/>
        <end position="56"/>
    </location>
</feature>
<sequence length="292" mass="31076">MPPPPSAGHEAVEEWTVVKPRTRGRRRHSSSAGRIRAADSRKPAPPDRRPVVNASSSRDACRPVAEIAAEYERIRASWTASEACAALRRIAAAAGPVSRAVCLGIGTFDPPDGSWDAKRRTFLQLVAFLVMVQELEKHSAAPIACTFQEPAFSASDRAFITSLGHAVVDSPAAFALAGPRALLFGVHLYRPVYARALPCADSPPAIFVGTGWDVWDQLCLPDTADLEPLRAMHSTHTVVPFPSDPSTTAFSSTSIYYRAASQVAGEASASAADDSVGRKGSASSDDKPEEPT</sequence>